<evidence type="ECO:0000313" key="1">
    <source>
        <dbReference type="EMBL" id="QLI60241.1"/>
    </source>
</evidence>
<evidence type="ECO:0000313" key="2">
    <source>
        <dbReference type="Proteomes" id="UP000266778"/>
    </source>
</evidence>
<reference evidence="1" key="1">
    <citation type="journal article" date="2019" name="J Environ">
        <title>Genetic characterization and potential molecular dissemination mechanism of tet (31) gene in Aeromonas caviae from an oxytetracycline wastewater treatment system.</title>
        <authorList>
            <person name="Shi Y."/>
            <person name="Tian Z."/>
            <person name="Leclercq S.O."/>
            <person name="Zhang H."/>
            <person name="Yang M."/>
            <person name="Zhang Y."/>
        </authorList>
    </citation>
    <scope>NUCLEOTIDE SEQUENCE</scope>
    <source>
        <strain evidence="1">T25-39</strain>
    </source>
</reference>
<sequence>MQRGECSGCGCPPSLRPCQPEQGPLRYRILGALASDNRFITTSLVEVGVGMAGQGP</sequence>
<organism evidence="1 2">
    <name type="scientific">Aeromonas caviae</name>
    <name type="common">Aeromonas punctata</name>
    <dbReference type="NCBI Taxonomy" id="648"/>
    <lineage>
        <taxon>Bacteria</taxon>
        <taxon>Pseudomonadati</taxon>
        <taxon>Pseudomonadota</taxon>
        <taxon>Gammaproteobacteria</taxon>
        <taxon>Aeromonadales</taxon>
        <taxon>Aeromonadaceae</taxon>
        <taxon>Aeromonas</taxon>
    </lineage>
</organism>
<accession>A0A7D5YU00</accession>
<dbReference type="EMBL" id="CP025706">
    <property type="protein sequence ID" value="QLI60241.1"/>
    <property type="molecule type" value="Genomic_DNA"/>
</dbReference>
<name>A0A7D5YU00_AERCA</name>
<dbReference type="AlphaFoldDB" id="A0A7D5YU00"/>
<dbReference type="RefSeq" id="WP_173418147.1">
    <property type="nucleotide sequence ID" value="NZ_BPNS01000074.1"/>
</dbReference>
<dbReference type="Proteomes" id="UP000266778">
    <property type="component" value="Chromosome"/>
</dbReference>
<protein>
    <submittedName>
        <fullName evidence="1">Uncharacterized protein</fullName>
    </submittedName>
</protein>
<proteinExistence type="predicted"/>
<gene>
    <name evidence="1" type="ORF">C1C91_21945</name>
</gene>